<dbReference type="AlphaFoldDB" id="A0A7X3FYT5"/>
<organism evidence="2 3">
    <name type="scientific">Massilia cellulosiltytica</name>
    <dbReference type="NCBI Taxonomy" id="2683234"/>
    <lineage>
        <taxon>Bacteria</taxon>
        <taxon>Pseudomonadati</taxon>
        <taxon>Pseudomonadota</taxon>
        <taxon>Betaproteobacteria</taxon>
        <taxon>Burkholderiales</taxon>
        <taxon>Oxalobacteraceae</taxon>
        <taxon>Telluria group</taxon>
        <taxon>Massilia</taxon>
    </lineage>
</organism>
<keyword evidence="1" id="KW-0812">Transmembrane</keyword>
<gene>
    <name evidence="2" type="ORF">GPY61_11415</name>
</gene>
<protein>
    <submittedName>
        <fullName evidence="2">Membrane-associated phospholipid phosphatase</fullName>
    </submittedName>
</protein>
<feature type="transmembrane region" description="Helical" evidence="1">
    <location>
        <begin position="71"/>
        <end position="87"/>
    </location>
</feature>
<keyword evidence="1" id="KW-1133">Transmembrane helix</keyword>
<evidence type="ECO:0000313" key="2">
    <source>
        <dbReference type="EMBL" id="MVW60540.1"/>
    </source>
</evidence>
<reference evidence="2 3" key="1">
    <citation type="submission" date="2019-12" db="EMBL/GenBank/DDBJ databases">
        <authorList>
            <person name="Li C."/>
            <person name="Zhao J."/>
        </authorList>
    </citation>
    <scope>NUCLEOTIDE SEQUENCE [LARGE SCALE GENOMIC DNA]</scope>
    <source>
        <strain evidence="2 3">NEAU-DD11</strain>
    </source>
</reference>
<keyword evidence="3" id="KW-1185">Reference proteome</keyword>
<dbReference type="RefSeq" id="WP_156404040.1">
    <property type="nucleotide sequence ID" value="NZ_WSES01000003.1"/>
</dbReference>
<sequence>MYVIDIGHTAVMVPTAGAIAVWLICGRAWKLASCWCLIFAAGLGLVALSKLAFLGWGLYVPSLGFKALSGHAWRTAAVLPVLLFVLLQSAPGRWRERGFAAGVALSIGLGALLILFRFHTASEVLASLVLGVAAGRVFVRLSATLPAPGANRQTVAMSLLTFFFICSVKPSTINHRLVDVALYFSGRDQPYRWTSGVDACAARQPRAQQGASKVGLHSPG</sequence>
<evidence type="ECO:0000256" key="1">
    <source>
        <dbReference type="SAM" id="Phobius"/>
    </source>
</evidence>
<dbReference type="Proteomes" id="UP000443353">
    <property type="component" value="Unassembled WGS sequence"/>
</dbReference>
<feature type="transmembrane region" description="Helical" evidence="1">
    <location>
        <begin position="6"/>
        <end position="25"/>
    </location>
</feature>
<dbReference type="EMBL" id="WSES01000003">
    <property type="protein sequence ID" value="MVW60540.1"/>
    <property type="molecule type" value="Genomic_DNA"/>
</dbReference>
<accession>A0A7X3FYT5</accession>
<name>A0A7X3FYT5_9BURK</name>
<feature type="transmembrane region" description="Helical" evidence="1">
    <location>
        <begin position="37"/>
        <end position="59"/>
    </location>
</feature>
<proteinExistence type="predicted"/>
<comment type="caution">
    <text evidence="2">The sequence shown here is derived from an EMBL/GenBank/DDBJ whole genome shotgun (WGS) entry which is preliminary data.</text>
</comment>
<keyword evidence="1" id="KW-0472">Membrane</keyword>
<feature type="transmembrane region" description="Helical" evidence="1">
    <location>
        <begin position="99"/>
        <end position="118"/>
    </location>
</feature>
<evidence type="ECO:0000313" key="3">
    <source>
        <dbReference type="Proteomes" id="UP000443353"/>
    </source>
</evidence>